<evidence type="ECO:0000313" key="1">
    <source>
        <dbReference type="EMBL" id="TFK63403.1"/>
    </source>
</evidence>
<reference evidence="1 2" key="1">
    <citation type="journal article" date="2019" name="Nat. Ecol. Evol.">
        <title>Megaphylogeny resolves global patterns of mushroom evolution.</title>
        <authorList>
            <person name="Varga T."/>
            <person name="Krizsan K."/>
            <person name="Foldi C."/>
            <person name="Dima B."/>
            <person name="Sanchez-Garcia M."/>
            <person name="Sanchez-Ramirez S."/>
            <person name="Szollosi G.J."/>
            <person name="Szarkandi J.G."/>
            <person name="Papp V."/>
            <person name="Albert L."/>
            <person name="Andreopoulos W."/>
            <person name="Angelini C."/>
            <person name="Antonin V."/>
            <person name="Barry K.W."/>
            <person name="Bougher N.L."/>
            <person name="Buchanan P."/>
            <person name="Buyck B."/>
            <person name="Bense V."/>
            <person name="Catcheside P."/>
            <person name="Chovatia M."/>
            <person name="Cooper J."/>
            <person name="Damon W."/>
            <person name="Desjardin D."/>
            <person name="Finy P."/>
            <person name="Geml J."/>
            <person name="Haridas S."/>
            <person name="Hughes K."/>
            <person name="Justo A."/>
            <person name="Karasinski D."/>
            <person name="Kautmanova I."/>
            <person name="Kiss B."/>
            <person name="Kocsube S."/>
            <person name="Kotiranta H."/>
            <person name="LaButti K.M."/>
            <person name="Lechner B.E."/>
            <person name="Liimatainen K."/>
            <person name="Lipzen A."/>
            <person name="Lukacs Z."/>
            <person name="Mihaltcheva S."/>
            <person name="Morgado L.N."/>
            <person name="Niskanen T."/>
            <person name="Noordeloos M.E."/>
            <person name="Ohm R.A."/>
            <person name="Ortiz-Santana B."/>
            <person name="Ovrebo C."/>
            <person name="Racz N."/>
            <person name="Riley R."/>
            <person name="Savchenko A."/>
            <person name="Shiryaev A."/>
            <person name="Soop K."/>
            <person name="Spirin V."/>
            <person name="Szebenyi C."/>
            <person name="Tomsovsky M."/>
            <person name="Tulloss R.E."/>
            <person name="Uehling J."/>
            <person name="Grigoriev I.V."/>
            <person name="Vagvolgyi C."/>
            <person name="Papp T."/>
            <person name="Martin F.M."/>
            <person name="Miettinen O."/>
            <person name="Hibbett D.S."/>
            <person name="Nagy L.G."/>
        </authorList>
    </citation>
    <scope>NUCLEOTIDE SEQUENCE [LARGE SCALE GENOMIC DNA]</scope>
    <source>
        <strain evidence="1 2">NL-1719</strain>
    </source>
</reference>
<name>A0ACD3ACM0_9AGAR</name>
<dbReference type="EMBL" id="ML208524">
    <property type="protein sequence ID" value="TFK63403.1"/>
    <property type="molecule type" value="Genomic_DNA"/>
</dbReference>
<accession>A0ACD3ACM0</accession>
<keyword evidence="2" id="KW-1185">Reference proteome</keyword>
<dbReference type="Proteomes" id="UP000308600">
    <property type="component" value="Unassembled WGS sequence"/>
</dbReference>
<protein>
    <submittedName>
        <fullName evidence="1">Uncharacterized protein</fullName>
    </submittedName>
</protein>
<sequence length="372" mass="40491">MATSITQARAQTKNTANDVALRSSEEITDIARTVRDIRNRFEQVSSDLKSFDDRHLKKADDLRSTWDGYYEEYKTLLRDSHKDALNLKLICDEYLETLLPALEEDDIEAEELEGIATDYKQKTTPQEKTSHPYAKALDALSSNLTNFRTTIGSALAEAKAGIDAQISSLEGQVEKLKEVIREQQDLVNAALKKVAEIEAARASLSSGIPKKSSQSKPKERNLVSAILTKVTDIGASVASAPPPSADAPTEAAAAAAAAAVVDAKGQLKDSEEKLASLESQIAGLKAEQQAFPELEKILEACDNKIGSISLKVGTFGDLWIAVNTDANHTTTKLQSGTDDKIALRRELKERDVTSLYTALQQALTHYAFEANV</sequence>
<gene>
    <name evidence="1" type="ORF">BDN72DRAFT_847669</name>
</gene>
<organism evidence="1 2">
    <name type="scientific">Pluteus cervinus</name>
    <dbReference type="NCBI Taxonomy" id="181527"/>
    <lineage>
        <taxon>Eukaryota</taxon>
        <taxon>Fungi</taxon>
        <taxon>Dikarya</taxon>
        <taxon>Basidiomycota</taxon>
        <taxon>Agaricomycotina</taxon>
        <taxon>Agaricomycetes</taxon>
        <taxon>Agaricomycetidae</taxon>
        <taxon>Agaricales</taxon>
        <taxon>Pluteineae</taxon>
        <taxon>Pluteaceae</taxon>
        <taxon>Pluteus</taxon>
    </lineage>
</organism>
<proteinExistence type="predicted"/>
<evidence type="ECO:0000313" key="2">
    <source>
        <dbReference type="Proteomes" id="UP000308600"/>
    </source>
</evidence>